<sequence length="503" mass="53349">MQGEVAPDHCVGIVGLGAMGQGIAQVSTMGGMRTLLFDAKEGAAEAGRQQIVKRLERLVEKGQLAVADCAAMAGRLEVVGAIAGLAPCDSVIEAVIENIEVKIKVFTELEAVVRDDALLATNTSSIPIGAIARHCRQPGRIAGMHFFNPVPLMKLVEIIKGPDTDQAVCDRLAALGRRMTRTPVQVKDAPGFLVNFGGRAFTTEALRMQHEGVASPSQIDAILRDCCGFRMGPFELMDLTGIDVNFPVSIIVYEGYMDDPRIATSPQHKLLYEAGRFGRKTRRGHYVYDEAGKRCDPDDADYAPAGAAATSVVLAEASPELSALAETLGLRVLAADDGKSPLLGYPVGEDATSFAVRCGCDARRLVALDLSAGTDKRLTLMTAPGADPAVGDAVAAAVVASGRRATVIHDSPGFVAQRMRAFIANLGCYMAQIGLAVPAEIDLALKLGLNYPLGPLEMAGDLGLATTLRIMEQLQAITGEDRYRPSLWLRRRALLGLAADTPS</sequence>
<dbReference type="Gene3D" id="1.10.1040.50">
    <property type="match status" value="1"/>
</dbReference>
<dbReference type="Pfam" id="PF02737">
    <property type="entry name" value="3HCDH_N"/>
    <property type="match status" value="1"/>
</dbReference>
<dbReference type="Proteomes" id="UP000192917">
    <property type="component" value="Unassembled WGS sequence"/>
</dbReference>
<dbReference type="GO" id="GO:0070403">
    <property type="term" value="F:NAD+ binding"/>
    <property type="evidence" value="ECO:0007669"/>
    <property type="project" value="InterPro"/>
</dbReference>
<evidence type="ECO:0000259" key="3">
    <source>
        <dbReference type="Pfam" id="PF02737"/>
    </source>
</evidence>
<dbReference type="SUPFAM" id="SSF51735">
    <property type="entry name" value="NAD(P)-binding Rossmann-fold domains"/>
    <property type="match status" value="1"/>
</dbReference>
<dbReference type="GO" id="GO:0006631">
    <property type="term" value="P:fatty acid metabolic process"/>
    <property type="evidence" value="ECO:0007669"/>
    <property type="project" value="InterPro"/>
</dbReference>
<feature type="domain" description="3-hydroxyacyl-CoA dehydrogenase NAD binding" evidence="3">
    <location>
        <begin position="11"/>
        <end position="188"/>
    </location>
</feature>
<dbReference type="SUPFAM" id="SSF48179">
    <property type="entry name" value="6-phosphogluconate dehydrogenase C-terminal domain-like"/>
    <property type="match status" value="2"/>
</dbReference>
<evidence type="ECO:0000259" key="2">
    <source>
        <dbReference type="Pfam" id="PF00725"/>
    </source>
</evidence>
<reference evidence="4 5" key="1">
    <citation type="submission" date="2017-04" db="EMBL/GenBank/DDBJ databases">
        <authorList>
            <person name="Afonso C.L."/>
            <person name="Miller P.J."/>
            <person name="Scott M.A."/>
            <person name="Spackman E."/>
            <person name="Goraichik I."/>
            <person name="Dimitrov K.M."/>
            <person name="Suarez D.L."/>
            <person name="Swayne D.E."/>
        </authorList>
    </citation>
    <scope>NUCLEOTIDE SEQUENCE [LARGE SCALE GENOMIC DNA]</scope>
    <source>
        <strain evidence="4 5">USBA 355</strain>
    </source>
</reference>
<name>A0A1Y6C192_9PROT</name>
<protein>
    <submittedName>
        <fullName evidence="4">3-hydroxyacyl-CoA dehydrogenase</fullName>
    </submittedName>
</protein>
<dbReference type="FunFam" id="3.40.50.720:FF:000009">
    <property type="entry name" value="Fatty oxidation complex, alpha subunit"/>
    <property type="match status" value="1"/>
</dbReference>
<dbReference type="STRING" id="560819.SAMN05428998_110102"/>
<dbReference type="Pfam" id="PF00725">
    <property type="entry name" value="3HCDH"/>
    <property type="match status" value="2"/>
</dbReference>
<dbReference type="PANTHER" id="PTHR48075:SF5">
    <property type="entry name" value="3-HYDROXYBUTYRYL-COA DEHYDROGENASE"/>
    <property type="match status" value="1"/>
</dbReference>
<evidence type="ECO:0000313" key="5">
    <source>
        <dbReference type="Proteomes" id="UP000192917"/>
    </source>
</evidence>
<dbReference type="GO" id="GO:0016616">
    <property type="term" value="F:oxidoreductase activity, acting on the CH-OH group of donors, NAD or NADP as acceptor"/>
    <property type="evidence" value="ECO:0007669"/>
    <property type="project" value="InterPro"/>
</dbReference>
<organism evidence="4 5">
    <name type="scientific">Tistlia consotensis USBA 355</name>
    <dbReference type="NCBI Taxonomy" id="560819"/>
    <lineage>
        <taxon>Bacteria</taxon>
        <taxon>Pseudomonadati</taxon>
        <taxon>Pseudomonadota</taxon>
        <taxon>Alphaproteobacteria</taxon>
        <taxon>Rhodospirillales</taxon>
        <taxon>Rhodovibrionaceae</taxon>
        <taxon>Tistlia</taxon>
    </lineage>
</organism>
<dbReference type="InterPro" id="IPR006176">
    <property type="entry name" value="3-OHacyl-CoA_DH_NAD-bd"/>
</dbReference>
<dbReference type="InterPro" id="IPR036291">
    <property type="entry name" value="NAD(P)-bd_dom_sf"/>
</dbReference>
<accession>A0A1Y6C192</accession>
<dbReference type="InterPro" id="IPR006108">
    <property type="entry name" value="3HC_DH_C"/>
</dbReference>
<evidence type="ECO:0000313" key="4">
    <source>
        <dbReference type="EMBL" id="SMF30335.1"/>
    </source>
</evidence>
<evidence type="ECO:0000256" key="1">
    <source>
        <dbReference type="ARBA" id="ARBA00023002"/>
    </source>
</evidence>
<feature type="domain" description="3-hydroxyacyl-CoA dehydrogenase C-terminal" evidence="2">
    <location>
        <begin position="413"/>
        <end position="494"/>
    </location>
</feature>
<dbReference type="NCBIfam" id="NF006124">
    <property type="entry name" value="PRK08268.1"/>
    <property type="match status" value="1"/>
</dbReference>
<gene>
    <name evidence="4" type="ORF">SAMN05428998_110102</name>
</gene>
<dbReference type="Gene3D" id="3.40.50.720">
    <property type="entry name" value="NAD(P)-binding Rossmann-like Domain"/>
    <property type="match status" value="1"/>
</dbReference>
<proteinExistence type="predicted"/>
<dbReference type="RefSeq" id="WP_085123320.1">
    <property type="nucleotide sequence ID" value="NZ_FWZX01000010.1"/>
</dbReference>
<dbReference type="Gene3D" id="1.10.1040.10">
    <property type="entry name" value="N-(1-d-carboxylethyl)-l-norvaline Dehydrogenase, domain 2"/>
    <property type="match status" value="1"/>
</dbReference>
<dbReference type="PANTHER" id="PTHR48075">
    <property type="entry name" value="3-HYDROXYACYL-COA DEHYDROGENASE FAMILY PROTEIN"/>
    <property type="match status" value="1"/>
</dbReference>
<dbReference type="EMBL" id="FWZX01000010">
    <property type="protein sequence ID" value="SMF30335.1"/>
    <property type="molecule type" value="Genomic_DNA"/>
</dbReference>
<dbReference type="AlphaFoldDB" id="A0A1Y6C192"/>
<keyword evidence="5" id="KW-1185">Reference proteome</keyword>
<keyword evidence="1" id="KW-0560">Oxidoreductase</keyword>
<dbReference type="InterPro" id="IPR008927">
    <property type="entry name" value="6-PGluconate_DH-like_C_sf"/>
</dbReference>
<dbReference type="InterPro" id="IPR013328">
    <property type="entry name" value="6PGD_dom2"/>
</dbReference>
<feature type="domain" description="3-hydroxyacyl-CoA dehydrogenase C-terminal" evidence="2">
    <location>
        <begin position="191"/>
        <end position="288"/>
    </location>
</feature>